<dbReference type="EMBL" id="BAHD01000125">
    <property type="protein sequence ID" value="GAB98310.1"/>
    <property type="molecule type" value="Genomic_DNA"/>
</dbReference>
<dbReference type="AlphaFoldDB" id="K6WGC0"/>
<dbReference type="eggNOG" id="COG2345">
    <property type="taxonomic scope" value="Bacteria"/>
</dbReference>
<evidence type="ECO:0000313" key="1">
    <source>
        <dbReference type="EMBL" id="GAB98310.1"/>
    </source>
</evidence>
<dbReference type="InterPro" id="IPR036390">
    <property type="entry name" value="WH_DNA-bd_sf"/>
</dbReference>
<sequence length="237" mass="24844">MTSRNLDAGPGSGPRDLILQVLAGLGDPGGAEGLTAAELGARLGLHPTTIRFHTNRLRVAGLVSQRDVRHRGAGRPTRKYTLATPTALTSVPPPSRGTAFGVGSPEQDPHELLAQVLVRAAGTDELTPAQAGRAWATEQAEADDSSWAQATSTVAELLTKWGYDVTMARSDDEAVEVTFAGCPFGSLARENPQVVCGIHHGLIEGSLTAAGHPEAQVRLVPFATDSTCRARLACPQE</sequence>
<dbReference type="OrthoDB" id="3399802at2"/>
<dbReference type="Proteomes" id="UP000008366">
    <property type="component" value="Unassembled WGS sequence"/>
</dbReference>
<dbReference type="RefSeq" id="WP_006594842.1">
    <property type="nucleotide sequence ID" value="NZ_BAHD01000125.1"/>
</dbReference>
<gene>
    <name evidence="1" type="ORF">KILIM_125_00040</name>
</gene>
<dbReference type="SUPFAM" id="SSF46785">
    <property type="entry name" value="Winged helix' DNA-binding domain"/>
    <property type="match status" value="1"/>
</dbReference>
<comment type="caution">
    <text evidence="1">The sequence shown here is derived from an EMBL/GenBank/DDBJ whole genome shotgun (WGS) entry which is preliminary data.</text>
</comment>
<reference evidence="1 2" key="1">
    <citation type="submission" date="2012-08" db="EMBL/GenBank/DDBJ databases">
        <title>Whole genome shotgun sequence of Kineosphaera limosa NBRC 100340.</title>
        <authorList>
            <person name="Yoshida I."/>
            <person name="Isaki S."/>
            <person name="Hosoyama A."/>
            <person name="Tsuchikane K."/>
            <person name="Katsumata H."/>
            <person name="Ando Y."/>
            <person name="Ohji S."/>
            <person name="Hamada M."/>
            <person name="Tamura T."/>
            <person name="Yamazoe A."/>
            <person name="Yamazaki S."/>
            <person name="Fujita N."/>
        </authorList>
    </citation>
    <scope>NUCLEOTIDE SEQUENCE [LARGE SCALE GENOMIC DNA]</scope>
    <source>
        <strain evidence="1 2">NBRC 100340</strain>
    </source>
</reference>
<dbReference type="Gene3D" id="1.10.10.10">
    <property type="entry name" value="Winged helix-like DNA-binding domain superfamily/Winged helix DNA-binding domain"/>
    <property type="match status" value="1"/>
</dbReference>
<keyword evidence="2" id="KW-1185">Reference proteome</keyword>
<dbReference type="STRING" id="1184609.KILIM_125_00040"/>
<name>K6WGC0_9MICO</name>
<proteinExistence type="predicted"/>
<accession>K6WGC0</accession>
<organism evidence="1 2">
    <name type="scientific">Kineosphaera limosa NBRC 100340</name>
    <dbReference type="NCBI Taxonomy" id="1184609"/>
    <lineage>
        <taxon>Bacteria</taxon>
        <taxon>Bacillati</taxon>
        <taxon>Actinomycetota</taxon>
        <taxon>Actinomycetes</taxon>
        <taxon>Micrococcales</taxon>
        <taxon>Dermatophilaceae</taxon>
        <taxon>Kineosphaera</taxon>
    </lineage>
</organism>
<dbReference type="InterPro" id="IPR036388">
    <property type="entry name" value="WH-like_DNA-bd_sf"/>
</dbReference>
<protein>
    <submittedName>
        <fullName evidence="1">Putative SufR family transcriptional regulator</fullName>
    </submittedName>
</protein>
<evidence type="ECO:0000313" key="2">
    <source>
        <dbReference type="Proteomes" id="UP000008366"/>
    </source>
</evidence>